<organism evidence="1 2">
    <name type="scientific">Meridianimarinicoccus marinus</name>
    <dbReference type="NCBI Taxonomy" id="3231483"/>
    <lineage>
        <taxon>Bacteria</taxon>
        <taxon>Pseudomonadati</taxon>
        <taxon>Pseudomonadota</taxon>
        <taxon>Alphaproteobacteria</taxon>
        <taxon>Rhodobacterales</taxon>
        <taxon>Paracoccaceae</taxon>
        <taxon>Meridianimarinicoccus</taxon>
    </lineage>
</organism>
<name>A0ABV3L6Y4_9RHOB</name>
<accession>A0ABV3L6Y4</accession>
<dbReference type="RefSeq" id="WP_366193089.1">
    <property type="nucleotide sequence ID" value="NZ_JBFBVU010000012.1"/>
</dbReference>
<dbReference type="Proteomes" id="UP001553161">
    <property type="component" value="Unassembled WGS sequence"/>
</dbReference>
<dbReference type="Pfam" id="PF05489">
    <property type="entry name" value="Phage_tail_X"/>
    <property type="match status" value="1"/>
</dbReference>
<protein>
    <submittedName>
        <fullName evidence="1">Tail protein X</fullName>
    </submittedName>
</protein>
<dbReference type="InterPro" id="IPR008861">
    <property type="entry name" value="GpX-like"/>
</dbReference>
<dbReference type="EMBL" id="JBFBVU010000012">
    <property type="protein sequence ID" value="MEV8467306.1"/>
    <property type="molecule type" value="Genomic_DNA"/>
</dbReference>
<reference evidence="1 2" key="1">
    <citation type="submission" date="2024-07" db="EMBL/GenBank/DDBJ databases">
        <authorList>
            <person name="Kang M."/>
        </authorList>
    </citation>
    <scope>NUCLEOTIDE SEQUENCE [LARGE SCALE GENOMIC DNA]</scope>
    <source>
        <strain evidence="1 2">DFM31</strain>
    </source>
</reference>
<evidence type="ECO:0000313" key="1">
    <source>
        <dbReference type="EMBL" id="MEV8467306.1"/>
    </source>
</evidence>
<evidence type="ECO:0000313" key="2">
    <source>
        <dbReference type="Proteomes" id="UP001553161"/>
    </source>
</evidence>
<sequence length="70" mass="7563">MAAEYLTQPGDMLDAICQAHYGHTDSVTEVLAANPGLAVFGPVLPPRLTVLLPDPPDRRQTPVIRLWGQA</sequence>
<keyword evidence="2" id="KW-1185">Reference proteome</keyword>
<proteinExistence type="predicted"/>
<comment type="caution">
    <text evidence="1">The sequence shown here is derived from an EMBL/GenBank/DDBJ whole genome shotgun (WGS) entry which is preliminary data.</text>
</comment>
<gene>
    <name evidence="1" type="ORF">AB0T83_10995</name>
</gene>